<dbReference type="EMBL" id="KV453909">
    <property type="protein sequence ID" value="ODV81394.1"/>
    <property type="molecule type" value="Genomic_DNA"/>
</dbReference>
<name>A0A1E4SPE1_9ASCO</name>
<dbReference type="GeneID" id="30983403"/>
<feature type="chain" id="PRO_5009162861" evidence="1">
    <location>
        <begin position="21"/>
        <end position="349"/>
    </location>
</feature>
<feature type="signal peptide" evidence="1">
    <location>
        <begin position="1"/>
        <end position="20"/>
    </location>
</feature>
<keyword evidence="1" id="KW-0732">Signal</keyword>
<gene>
    <name evidence="2" type="ORF">CANTADRAFT_45936</name>
</gene>
<dbReference type="AlphaFoldDB" id="A0A1E4SPE1"/>
<evidence type="ECO:0000256" key="1">
    <source>
        <dbReference type="SAM" id="SignalP"/>
    </source>
</evidence>
<proteinExistence type="predicted"/>
<dbReference type="Proteomes" id="UP000094285">
    <property type="component" value="Unassembled WGS sequence"/>
</dbReference>
<accession>A0A1E4SPE1</accession>
<sequence length="349" mass="37457">MKFAKVLVSSLATMASFVSALEPASDQIEVFPSEYSYILDLVNDYVSEDSLTKRDGALSIEAILTAVSKSGLISNTIDEVAGSPALMNTISQTLINVINGTNISALENGESNLPVNVTQLLDSLDRSGLVHSTLNLLLVNETNRHDLAVWSGKLLCAQPSVAKILVDLGNGQKLTWKYLHDVIVNTKAKVPNTVGPTLKSQVVFGGDELVKRAGNSSNQYAGSAAAFLNNIIGTVVQSQIFTSTIDNTFVALNNSGVIAPITLEVLNNPNLGVIASNIAPAVYDSGVLDKIDLNKYYSLAKKKKILADGVQVMLTNPTYSPYLALFFKQMDDSGVYKQVQENLFGPQKN</sequence>
<reference evidence="3" key="1">
    <citation type="submission" date="2016-05" db="EMBL/GenBank/DDBJ databases">
        <title>Comparative genomics of biotechnologically important yeasts.</title>
        <authorList>
            <consortium name="DOE Joint Genome Institute"/>
            <person name="Riley R."/>
            <person name="Haridas S."/>
            <person name="Wolfe K.H."/>
            <person name="Lopes M.R."/>
            <person name="Hittinger C.T."/>
            <person name="Goker M."/>
            <person name="Salamov A."/>
            <person name="Wisecaver J."/>
            <person name="Long T.M."/>
            <person name="Aerts A.L."/>
            <person name="Barry K."/>
            <person name="Choi C."/>
            <person name="Clum A."/>
            <person name="Coughlan A.Y."/>
            <person name="Deshpande S."/>
            <person name="Douglass A.P."/>
            <person name="Hanson S.J."/>
            <person name="Klenk H.-P."/>
            <person name="Labutti K."/>
            <person name="Lapidus A."/>
            <person name="Lindquist E."/>
            <person name="Lipzen A."/>
            <person name="Meier-Kolthoff J.P."/>
            <person name="Ohm R.A."/>
            <person name="Otillar R.P."/>
            <person name="Pangilinan J."/>
            <person name="Peng Y."/>
            <person name="Rokas A."/>
            <person name="Rosa C.A."/>
            <person name="Scheuner C."/>
            <person name="Sibirny A.A."/>
            <person name="Slot J.C."/>
            <person name="Stielow J.B."/>
            <person name="Sun H."/>
            <person name="Kurtzman C.P."/>
            <person name="Blackwell M."/>
            <person name="Grigoriev I.V."/>
            <person name="Jeffries T.W."/>
        </authorList>
    </citation>
    <scope>NUCLEOTIDE SEQUENCE [LARGE SCALE GENOMIC DNA]</scope>
    <source>
        <strain evidence="3">NRRL Y-17324</strain>
    </source>
</reference>
<evidence type="ECO:0000313" key="2">
    <source>
        <dbReference type="EMBL" id="ODV81394.1"/>
    </source>
</evidence>
<keyword evidence="3" id="KW-1185">Reference proteome</keyword>
<organism evidence="2 3">
    <name type="scientific">Suhomyces tanzawaensis NRRL Y-17324</name>
    <dbReference type="NCBI Taxonomy" id="984487"/>
    <lineage>
        <taxon>Eukaryota</taxon>
        <taxon>Fungi</taxon>
        <taxon>Dikarya</taxon>
        <taxon>Ascomycota</taxon>
        <taxon>Saccharomycotina</taxon>
        <taxon>Pichiomycetes</taxon>
        <taxon>Debaryomycetaceae</taxon>
        <taxon>Suhomyces</taxon>
    </lineage>
</organism>
<dbReference type="OrthoDB" id="4095418at2759"/>
<dbReference type="RefSeq" id="XP_020066516.1">
    <property type="nucleotide sequence ID" value="XM_020209267.1"/>
</dbReference>
<protein>
    <submittedName>
        <fullName evidence="2">Uncharacterized protein</fullName>
    </submittedName>
</protein>
<evidence type="ECO:0000313" key="3">
    <source>
        <dbReference type="Proteomes" id="UP000094285"/>
    </source>
</evidence>